<accession>A0AC60PPL2</accession>
<proteinExistence type="predicted"/>
<keyword evidence="2" id="KW-1185">Reference proteome</keyword>
<reference evidence="1 2" key="1">
    <citation type="journal article" date="2020" name="Cell">
        <title>Large-Scale Comparative Analyses of Tick Genomes Elucidate Their Genetic Diversity and Vector Capacities.</title>
        <authorList>
            <consortium name="Tick Genome and Microbiome Consortium (TIGMIC)"/>
            <person name="Jia N."/>
            <person name="Wang J."/>
            <person name="Shi W."/>
            <person name="Du L."/>
            <person name="Sun Y."/>
            <person name="Zhan W."/>
            <person name="Jiang J.F."/>
            <person name="Wang Q."/>
            <person name="Zhang B."/>
            <person name="Ji P."/>
            <person name="Bell-Sakyi L."/>
            <person name="Cui X.M."/>
            <person name="Yuan T.T."/>
            <person name="Jiang B.G."/>
            <person name="Yang W.F."/>
            <person name="Lam T.T."/>
            <person name="Chang Q.C."/>
            <person name="Ding S.J."/>
            <person name="Wang X.J."/>
            <person name="Zhu J.G."/>
            <person name="Ruan X.D."/>
            <person name="Zhao L."/>
            <person name="Wei J.T."/>
            <person name="Ye R.Z."/>
            <person name="Que T.C."/>
            <person name="Du C.H."/>
            <person name="Zhou Y.H."/>
            <person name="Cheng J.X."/>
            <person name="Dai P.F."/>
            <person name="Guo W.B."/>
            <person name="Han X.H."/>
            <person name="Huang E.J."/>
            <person name="Li L.F."/>
            <person name="Wei W."/>
            <person name="Gao Y.C."/>
            <person name="Liu J.Z."/>
            <person name="Shao H.Z."/>
            <person name="Wang X."/>
            <person name="Wang C.C."/>
            <person name="Yang T.C."/>
            <person name="Huo Q.B."/>
            <person name="Li W."/>
            <person name="Chen H.Y."/>
            <person name="Chen S.E."/>
            <person name="Zhou L.G."/>
            <person name="Ni X.B."/>
            <person name="Tian J.H."/>
            <person name="Sheng Y."/>
            <person name="Liu T."/>
            <person name="Pan Y.S."/>
            <person name="Xia L.Y."/>
            <person name="Li J."/>
            <person name="Zhao F."/>
            <person name="Cao W.C."/>
        </authorList>
    </citation>
    <scope>NUCLEOTIDE SEQUENCE [LARGE SCALE GENOMIC DNA]</scope>
    <source>
        <strain evidence="1">Iper-2018</strain>
    </source>
</reference>
<organism evidence="1 2">
    <name type="scientific">Ixodes persulcatus</name>
    <name type="common">Taiga tick</name>
    <dbReference type="NCBI Taxonomy" id="34615"/>
    <lineage>
        <taxon>Eukaryota</taxon>
        <taxon>Metazoa</taxon>
        <taxon>Ecdysozoa</taxon>
        <taxon>Arthropoda</taxon>
        <taxon>Chelicerata</taxon>
        <taxon>Arachnida</taxon>
        <taxon>Acari</taxon>
        <taxon>Parasitiformes</taxon>
        <taxon>Ixodida</taxon>
        <taxon>Ixodoidea</taxon>
        <taxon>Ixodidae</taxon>
        <taxon>Ixodinae</taxon>
        <taxon>Ixodes</taxon>
    </lineage>
</organism>
<gene>
    <name evidence="1" type="ORF">HPB47_001254</name>
</gene>
<dbReference type="EMBL" id="JABSTQ010010161">
    <property type="protein sequence ID" value="KAG0422968.1"/>
    <property type="molecule type" value="Genomic_DNA"/>
</dbReference>
<name>A0AC60PPL2_IXOPE</name>
<evidence type="ECO:0000313" key="2">
    <source>
        <dbReference type="Proteomes" id="UP000805193"/>
    </source>
</evidence>
<sequence>MRFERAAQLDQKRSNSRQAVGEKKGPQVFSLVRSLGAVAPWPSRAACLRGLAACTRSPLAPVPLPESRSKLRTPRPAPSICPFITLKSGGGGCTVRPTIPNRDPPAPAPLPSPAVGLLIYSRRKPSLDAVSGTGSGPGCRLFSDARDGKFVFCPRFVLAAEAVVAAVRPPSRGYAEPATECPLGAKTRGRHASSATGRFRATSAYSAVRFEKRTPRVVVPKVSEGLDAATRTVDLVPFLPQDCLKAVKKVDVADQWFSTIDVSRTPCGSAEVMEDPVRGERRGKDTGIADSVVDGAGDEDLEAGAHLA</sequence>
<comment type="caution">
    <text evidence="1">The sequence shown here is derived from an EMBL/GenBank/DDBJ whole genome shotgun (WGS) entry which is preliminary data.</text>
</comment>
<protein>
    <submittedName>
        <fullName evidence="1">Uncharacterized protein</fullName>
    </submittedName>
</protein>
<dbReference type="Proteomes" id="UP000805193">
    <property type="component" value="Unassembled WGS sequence"/>
</dbReference>
<evidence type="ECO:0000313" key="1">
    <source>
        <dbReference type="EMBL" id="KAG0422968.1"/>
    </source>
</evidence>